<protein>
    <submittedName>
        <fullName evidence="3">Uncharacterized protein</fullName>
    </submittedName>
</protein>
<dbReference type="SUPFAM" id="SSF50494">
    <property type="entry name" value="Trypsin-like serine proteases"/>
    <property type="match status" value="1"/>
</dbReference>
<name>A0A1Z5JMT0_FISSO</name>
<evidence type="ECO:0000256" key="1">
    <source>
        <dbReference type="ARBA" id="ARBA00023026"/>
    </source>
</evidence>
<dbReference type="InterPro" id="IPR027417">
    <property type="entry name" value="P-loop_NTPase"/>
</dbReference>
<feature type="region of interest" description="Disordered" evidence="2">
    <location>
        <begin position="219"/>
        <end position="345"/>
    </location>
</feature>
<evidence type="ECO:0000256" key="2">
    <source>
        <dbReference type="SAM" id="MobiDB-lite"/>
    </source>
</evidence>
<dbReference type="Gene3D" id="2.40.10.10">
    <property type="entry name" value="Trypsin-like serine proteases"/>
    <property type="match status" value="1"/>
</dbReference>
<proteinExistence type="predicted"/>
<keyword evidence="4" id="KW-1185">Reference proteome</keyword>
<organism evidence="3 4">
    <name type="scientific">Fistulifera solaris</name>
    <name type="common">Oleaginous diatom</name>
    <dbReference type="NCBI Taxonomy" id="1519565"/>
    <lineage>
        <taxon>Eukaryota</taxon>
        <taxon>Sar</taxon>
        <taxon>Stramenopiles</taxon>
        <taxon>Ochrophyta</taxon>
        <taxon>Bacillariophyta</taxon>
        <taxon>Bacillariophyceae</taxon>
        <taxon>Bacillariophycidae</taxon>
        <taxon>Naviculales</taxon>
        <taxon>Naviculaceae</taxon>
        <taxon>Fistulifera</taxon>
    </lineage>
</organism>
<keyword evidence="1" id="KW-0843">Virulence</keyword>
<feature type="region of interest" description="Disordered" evidence="2">
    <location>
        <begin position="1"/>
        <end position="26"/>
    </location>
</feature>
<feature type="compositionally biased region" description="Polar residues" evidence="2">
    <location>
        <begin position="221"/>
        <end position="230"/>
    </location>
</feature>
<dbReference type="InterPro" id="IPR043504">
    <property type="entry name" value="Peptidase_S1_PA_chymotrypsin"/>
</dbReference>
<comment type="caution">
    <text evidence="3">The sequence shown here is derived from an EMBL/GenBank/DDBJ whole genome shotgun (WGS) entry which is preliminary data.</text>
</comment>
<sequence length="1552" mass="171498">MTTPNRNEQTNTLFPAVSGTEGASADANRNQSLATNAANNNSGLNSHTSSTLLRDWQNMGSLNSQSSEMLRREFDELPPPVVPVVAISDDGRRASSGNYAYPVATFVRDLVRTGIDQFSLAVSSPLVPGEQRRLASAHQDEETFQLSIRSEGDGLRNFEQIRNFHNIHSEPTLATSMRSVQDIGVGGVEYYVVDGDLVELPRHEHHPGDIIQERLREAQQRKCQTATQAPNRVKKGVRRLSKFLKRGVRGSSRNESGGSTEVMEPEPSALSDEAPVQTVSPTEANLPLPASPNRKENKQQKKRGKKKSIFSWGRSDDTASTSNHSDDQQFRRSQQSEPEDFIPPANQFNAVTGLESSFGPSNRTGYFSAARYEDPLSPPTAALSAASLNDHPLLSVAASPGSSLQGSIHRHRRVGSNSVMANYVGTEDQIMDSVLEAGVLAADVAAVIDTEDHPYWKKDDGSMIASALPRDADYKVDKGDTPDVEAMLMRAAQETTVDLDSADLPPARILPRGKSDGGPVPLSRSCNADLHVYNDMLKVITVAAPGVDKSWVARSLRGSQKRPRRRATLGVDVHSWTPCKKDESIHLADDIPIKFMIWDVQSPEVREEMSNFGAHPATQSLFFSGQSLYLLVWDLACMNRRTFRIPPGWEPDDVDEENEDEEETGDAGGTDALPNAFHLEEANRKADRFLLADINQRVLPWIDMIAQRGDNSAVLPVVITPNEIMSEEEVTRRCGMLKNSLVEHVYRLESKGAAPKLISSAASDILTVDYATGEGFDRLQDTIQAIASDDSRSVFDHVGTPVSKGTVMVMELIRRFKEGHKLILLDYLLGEIGDKMELKEVTETLQFLSNIGEILYFGSAGDDVLSRYIVLSRKWLVSALSCILRNDLKRELEETRRFMNLQCIYSPYKFSESEVIRTLSAGSHNCPLLSDKDAEMLWQSMSFMREAADHYSQVAETSTSTPTMFAFLAQLLVHTGVFLPLNVSSSSLDSKDEIFFVPSLLAQADPREVWTYKTKEAWMTTLCHSWLFRDGAPSHLMEDLTVTVLSEVYKFSKAFKAAPVLGEPMLRSHTVPLRKASMNEFLEEHDDQALGRVRIHQVACWNSSLIVKMGTVFADHESGEMRESFVEIFVSIVDQTAGHCVAADAMRASMQRVVVSGKGQVGHHGLKLWQGGYKVVLDAVRQILDSYANVDFQAVCPECLARSNPLSASTWSWDSVYALAQSGSSVVRCMRGHRLDSNLICGTVADRKDAPVHEATNPLKGSKPVDEILPSVVLVGLWDSNTKRIRTVGSGFVVDKKLGLIVTAGHVLFNMEGGNNFGVPYFGLPDAKVVIGVIPEKSDGSDSNRNENEHKALWRYFGELIADDIHYVDACVVRIKTRMENDVDNEGEGCAYQPERIIAMDMMLEEDLKPLKMTTKYELEESVRVVGFNQGGDGILEKGKHINRSADFAKGYIVRRFVSPPQDDDSSSDDDSTSHNSFSPREEIVIICPTIQGHSGGPCVNDEGRVIGILSRADPFEKQRCYLVPCSEIKVLVSKAKKICSRQPVLASLKSL</sequence>
<feature type="compositionally biased region" description="Acidic residues" evidence="2">
    <location>
        <begin position="650"/>
        <end position="665"/>
    </location>
</feature>
<feature type="region of interest" description="Disordered" evidence="2">
    <location>
        <begin position="1459"/>
        <end position="1478"/>
    </location>
</feature>
<evidence type="ECO:0000313" key="3">
    <source>
        <dbReference type="EMBL" id="GAX15279.1"/>
    </source>
</evidence>
<reference evidence="3 4" key="1">
    <citation type="journal article" date="2015" name="Plant Cell">
        <title>Oil accumulation by the oleaginous diatom Fistulifera solaris as revealed by the genome and transcriptome.</title>
        <authorList>
            <person name="Tanaka T."/>
            <person name="Maeda Y."/>
            <person name="Veluchamy A."/>
            <person name="Tanaka M."/>
            <person name="Abida H."/>
            <person name="Marechal E."/>
            <person name="Bowler C."/>
            <person name="Muto M."/>
            <person name="Sunaga Y."/>
            <person name="Tanaka M."/>
            <person name="Yoshino T."/>
            <person name="Taniguchi T."/>
            <person name="Fukuda Y."/>
            <person name="Nemoto M."/>
            <person name="Matsumoto M."/>
            <person name="Wong P.S."/>
            <person name="Aburatani S."/>
            <person name="Fujibuchi W."/>
        </authorList>
    </citation>
    <scope>NUCLEOTIDE SEQUENCE [LARGE SCALE GENOMIC DNA]</scope>
    <source>
        <strain evidence="3 4">JPCC DA0580</strain>
    </source>
</reference>
<dbReference type="EMBL" id="BDSP01000089">
    <property type="protein sequence ID" value="GAX15279.1"/>
    <property type="molecule type" value="Genomic_DNA"/>
</dbReference>
<accession>A0A1Z5JMT0</accession>
<feature type="compositionally biased region" description="Basic residues" evidence="2">
    <location>
        <begin position="232"/>
        <end position="248"/>
    </location>
</feature>
<dbReference type="InParanoid" id="A0A1Z5JMT0"/>
<dbReference type="Gene3D" id="3.40.50.300">
    <property type="entry name" value="P-loop containing nucleotide triphosphate hydrolases"/>
    <property type="match status" value="1"/>
</dbReference>
<feature type="region of interest" description="Disordered" evidence="2">
    <location>
        <begin position="646"/>
        <end position="672"/>
    </location>
</feature>
<dbReference type="Proteomes" id="UP000198406">
    <property type="component" value="Unassembled WGS sequence"/>
</dbReference>
<dbReference type="Pfam" id="PF13365">
    <property type="entry name" value="Trypsin_2"/>
    <property type="match status" value="1"/>
</dbReference>
<dbReference type="OrthoDB" id="44077at2759"/>
<evidence type="ECO:0000313" key="4">
    <source>
        <dbReference type="Proteomes" id="UP000198406"/>
    </source>
</evidence>
<feature type="compositionally biased region" description="Acidic residues" evidence="2">
    <location>
        <begin position="1462"/>
        <end position="1471"/>
    </location>
</feature>
<feature type="compositionally biased region" description="Polar residues" evidence="2">
    <location>
        <begin position="1"/>
        <end position="13"/>
    </location>
</feature>
<gene>
    <name evidence="3" type="ORF">FisN_1Hh716</name>
</gene>
<dbReference type="InterPro" id="IPR009003">
    <property type="entry name" value="Peptidase_S1_PA"/>
</dbReference>